<dbReference type="EMBL" id="JAHHGM010000013">
    <property type="protein sequence ID" value="MBT2990028.1"/>
    <property type="molecule type" value="Genomic_DNA"/>
</dbReference>
<name>A0A944MA19_9GAMM</name>
<proteinExistence type="predicted"/>
<comment type="caution">
    <text evidence="1">The sequence shown here is derived from an EMBL/GenBank/DDBJ whole genome shotgun (WGS) entry which is preliminary data.</text>
</comment>
<protein>
    <submittedName>
        <fullName evidence="1">Uncharacterized protein</fullName>
    </submittedName>
</protein>
<evidence type="ECO:0000313" key="2">
    <source>
        <dbReference type="Proteomes" id="UP000770889"/>
    </source>
</evidence>
<reference evidence="1 2" key="1">
    <citation type="submission" date="2021-05" db="EMBL/GenBank/DDBJ databases">
        <title>Genetic and Functional Diversity in Clade A Lucinid endosymbionts from the Bahamas.</title>
        <authorList>
            <person name="Giani N.M."/>
            <person name="Engel A.S."/>
            <person name="Campbell B.J."/>
        </authorList>
    </citation>
    <scope>NUCLEOTIDE SEQUENCE [LARGE SCALE GENOMIC DNA]</scope>
    <source>
        <strain evidence="1">LUC16012Gg_MoonRockCtena</strain>
    </source>
</reference>
<evidence type="ECO:0000313" key="1">
    <source>
        <dbReference type="EMBL" id="MBT2990028.1"/>
    </source>
</evidence>
<gene>
    <name evidence="1" type="ORF">KME65_13825</name>
</gene>
<dbReference type="AlphaFoldDB" id="A0A944MA19"/>
<accession>A0A944MA19</accession>
<dbReference type="Proteomes" id="UP000770889">
    <property type="component" value="Unassembled WGS sequence"/>
</dbReference>
<sequence length="203" mass="22324">MRLYLYMALLLITFYCSAEEIYLTTKVTLNSEIGDIVNLDGFYTAKNDRKMTTARIKGRESNFPVMFVEKTKTDLGTTYTFDMPSGIKEAKVGGTADVVLALKPEYMSISCTAVVNNRSVHGSSVVLLDKGNLLLRPVAIVSRLSNNKCIAKSLVGDNSCVVDKPDRFRMENGEYSIPAGNNCGNDGLSHKYIMLNGIIDVAK</sequence>
<organism evidence="1 2">
    <name type="scientific">Candidatus Thiodiazotropha taylori</name>
    <dbReference type="NCBI Taxonomy" id="2792791"/>
    <lineage>
        <taxon>Bacteria</taxon>
        <taxon>Pseudomonadati</taxon>
        <taxon>Pseudomonadota</taxon>
        <taxon>Gammaproteobacteria</taxon>
        <taxon>Chromatiales</taxon>
        <taxon>Sedimenticolaceae</taxon>
        <taxon>Candidatus Thiodiazotropha</taxon>
    </lineage>
</organism>